<sequence>MGRVSATFPKVTGSERGYDVQEVENFLKDARRAYSGDAGADPIDAASIRHMAFSMTKHGYSPQHVDSALERLEDAFAIRERDRALRASGDESWFSDAKSKAEAIVARLERPEGHRFDRVTFLSVGYHPRDVDRLVGRLKGYFSDGRALSIEEVRTSVFRQKRGGYREAQVDLVLDSVVDVMLAVR</sequence>
<evidence type="ECO:0000313" key="2">
    <source>
        <dbReference type="Proteomes" id="UP001501295"/>
    </source>
</evidence>
<dbReference type="Proteomes" id="UP001501295">
    <property type="component" value="Unassembled WGS sequence"/>
</dbReference>
<evidence type="ECO:0000313" key="1">
    <source>
        <dbReference type="EMBL" id="GAA4665235.1"/>
    </source>
</evidence>
<dbReference type="NCBIfam" id="TIGR03544">
    <property type="entry name" value="DivI1A_domain"/>
    <property type="match status" value="1"/>
</dbReference>
<dbReference type="InterPro" id="IPR019932">
    <property type="entry name" value="CHP03543"/>
</dbReference>
<keyword evidence="2" id="KW-1185">Reference proteome</keyword>
<dbReference type="InterPro" id="IPR019933">
    <property type="entry name" value="DivIVA_domain"/>
</dbReference>
<comment type="caution">
    <text evidence="1">The sequence shown here is derived from an EMBL/GenBank/DDBJ whole genome shotgun (WGS) entry which is preliminary data.</text>
</comment>
<gene>
    <name evidence="1" type="ORF">GCM10025780_03080</name>
</gene>
<dbReference type="RefSeq" id="WP_345372423.1">
    <property type="nucleotide sequence ID" value="NZ_BAABLM010000001.1"/>
</dbReference>
<protein>
    <recommendedName>
        <fullName evidence="3">DivIVA domain-containing protein</fullName>
    </recommendedName>
</protein>
<evidence type="ECO:0008006" key="3">
    <source>
        <dbReference type="Google" id="ProtNLM"/>
    </source>
</evidence>
<dbReference type="NCBIfam" id="TIGR03543">
    <property type="entry name" value="divI1A_rptt_fam"/>
    <property type="match status" value="1"/>
</dbReference>
<accession>A0ABP8VLI9</accession>
<reference evidence="2" key="1">
    <citation type="journal article" date="2019" name="Int. J. Syst. Evol. Microbiol.">
        <title>The Global Catalogue of Microorganisms (GCM) 10K type strain sequencing project: providing services to taxonomists for standard genome sequencing and annotation.</title>
        <authorList>
            <consortium name="The Broad Institute Genomics Platform"/>
            <consortium name="The Broad Institute Genome Sequencing Center for Infectious Disease"/>
            <person name="Wu L."/>
            <person name="Ma J."/>
        </authorList>
    </citation>
    <scope>NUCLEOTIDE SEQUENCE [LARGE SCALE GENOMIC DNA]</scope>
    <source>
        <strain evidence="2">JCM 18956</strain>
    </source>
</reference>
<organism evidence="1 2">
    <name type="scientific">Frondihabitans cladoniiphilus</name>
    <dbReference type="NCBI Taxonomy" id="715785"/>
    <lineage>
        <taxon>Bacteria</taxon>
        <taxon>Bacillati</taxon>
        <taxon>Actinomycetota</taxon>
        <taxon>Actinomycetes</taxon>
        <taxon>Micrococcales</taxon>
        <taxon>Microbacteriaceae</taxon>
        <taxon>Frondihabitans</taxon>
    </lineage>
</organism>
<name>A0ABP8VLI9_9MICO</name>
<proteinExistence type="predicted"/>
<dbReference type="EMBL" id="BAABLM010000001">
    <property type="protein sequence ID" value="GAA4665235.1"/>
    <property type="molecule type" value="Genomic_DNA"/>
</dbReference>